<dbReference type="Proteomes" id="UP000032180">
    <property type="component" value="Chromosome 6"/>
</dbReference>
<dbReference type="GO" id="GO:0005739">
    <property type="term" value="C:mitochondrion"/>
    <property type="evidence" value="ECO:0007669"/>
    <property type="project" value="TreeGrafter"/>
</dbReference>
<dbReference type="PANTHER" id="PTHR38355">
    <property type="entry name" value="OS06G0149500 PROTEIN"/>
    <property type="match status" value="1"/>
</dbReference>
<dbReference type="Gramene" id="LPERR06G03070.4">
    <property type="protein sequence ID" value="LPERR06G03070.4"/>
    <property type="gene ID" value="LPERR06G03070"/>
</dbReference>
<dbReference type="EnsemblPlants" id="LPERR06G03070.4">
    <property type="protein sequence ID" value="LPERR06G03070.4"/>
    <property type="gene ID" value="LPERR06G03070"/>
</dbReference>
<reference evidence="2 3" key="1">
    <citation type="submission" date="2012-08" db="EMBL/GenBank/DDBJ databases">
        <title>Oryza genome evolution.</title>
        <authorList>
            <person name="Wing R.A."/>
        </authorList>
    </citation>
    <scope>NUCLEOTIDE SEQUENCE</scope>
</reference>
<sequence>MAAILRAIGAKLAGHEEKVTSALLMGALAVLGYRSSEQQEEIENLEARKASLRADNSAMSSTMWAWHEELFALAAAPSPPISASTLRAFFGEEDPTPPAASKQPGVIVSIAKMDQMDV</sequence>
<protein>
    <submittedName>
        <fullName evidence="2">Uncharacterized protein</fullName>
    </submittedName>
</protein>
<feature type="coiled-coil region" evidence="1">
    <location>
        <begin position="35"/>
        <end position="62"/>
    </location>
</feature>
<evidence type="ECO:0000256" key="1">
    <source>
        <dbReference type="SAM" id="Coils"/>
    </source>
</evidence>
<dbReference type="AlphaFoldDB" id="A0A0D9WLX8"/>
<organism evidence="2 3">
    <name type="scientific">Leersia perrieri</name>
    <dbReference type="NCBI Taxonomy" id="77586"/>
    <lineage>
        <taxon>Eukaryota</taxon>
        <taxon>Viridiplantae</taxon>
        <taxon>Streptophyta</taxon>
        <taxon>Embryophyta</taxon>
        <taxon>Tracheophyta</taxon>
        <taxon>Spermatophyta</taxon>
        <taxon>Magnoliopsida</taxon>
        <taxon>Liliopsida</taxon>
        <taxon>Poales</taxon>
        <taxon>Poaceae</taxon>
        <taxon>BOP clade</taxon>
        <taxon>Oryzoideae</taxon>
        <taxon>Oryzeae</taxon>
        <taxon>Oryzinae</taxon>
        <taxon>Leersia</taxon>
    </lineage>
</organism>
<keyword evidence="3" id="KW-1185">Reference proteome</keyword>
<dbReference type="PANTHER" id="PTHR38355:SF1">
    <property type="entry name" value="OS06G0149500 PROTEIN"/>
    <property type="match status" value="1"/>
</dbReference>
<name>A0A0D9WLX8_9ORYZ</name>
<dbReference type="HOGENOM" id="CLU_134812_0_0_1"/>
<accession>A0A0D9WLX8</accession>
<keyword evidence="1" id="KW-0175">Coiled coil</keyword>
<proteinExistence type="predicted"/>
<reference evidence="3" key="2">
    <citation type="submission" date="2013-12" db="EMBL/GenBank/DDBJ databases">
        <authorList>
            <person name="Yu Y."/>
            <person name="Lee S."/>
            <person name="de Baynast K."/>
            <person name="Wissotski M."/>
            <person name="Liu L."/>
            <person name="Talag J."/>
            <person name="Goicoechea J."/>
            <person name="Angelova A."/>
            <person name="Jetty R."/>
            <person name="Kudrna D."/>
            <person name="Golser W."/>
            <person name="Rivera L."/>
            <person name="Zhang J."/>
            <person name="Wing R."/>
        </authorList>
    </citation>
    <scope>NUCLEOTIDE SEQUENCE</scope>
</reference>
<evidence type="ECO:0000313" key="2">
    <source>
        <dbReference type="EnsemblPlants" id="LPERR06G03070.4"/>
    </source>
</evidence>
<reference evidence="2" key="3">
    <citation type="submission" date="2015-04" db="UniProtKB">
        <authorList>
            <consortium name="EnsemblPlants"/>
        </authorList>
    </citation>
    <scope>IDENTIFICATION</scope>
</reference>
<evidence type="ECO:0000313" key="3">
    <source>
        <dbReference type="Proteomes" id="UP000032180"/>
    </source>
</evidence>